<dbReference type="InterPro" id="IPR013154">
    <property type="entry name" value="ADH-like_N"/>
</dbReference>
<comment type="caution">
    <text evidence="4">The sequence shown here is derived from an EMBL/GenBank/DDBJ whole genome shotgun (WGS) entry which is preliminary data.</text>
</comment>
<dbReference type="Pfam" id="PF13602">
    <property type="entry name" value="ADH_zinc_N_2"/>
    <property type="match status" value="1"/>
</dbReference>
<evidence type="ECO:0000259" key="3">
    <source>
        <dbReference type="SMART" id="SM00829"/>
    </source>
</evidence>
<dbReference type="Proteomes" id="UP001595824">
    <property type="component" value="Unassembled WGS sequence"/>
</dbReference>
<name>A0ABV8TSR1_9ACTN</name>
<dbReference type="SUPFAM" id="SSF51735">
    <property type="entry name" value="NAD(P)-binding Rossmann-fold domains"/>
    <property type="match status" value="1"/>
</dbReference>
<dbReference type="EMBL" id="JBHSDP010000031">
    <property type="protein sequence ID" value="MFC4333560.1"/>
    <property type="molecule type" value="Genomic_DNA"/>
</dbReference>
<dbReference type="SMART" id="SM00829">
    <property type="entry name" value="PKS_ER"/>
    <property type="match status" value="1"/>
</dbReference>
<dbReference type="Pfam" id="PF08240">
    <property type="entry name" value="ADH_N"/>
    <property type="match status" value="1"/>
</dbReference>
<keyword evidence="5" id="KW-1185">Reference proteome</keyword>
<dbReference type="CDD" id="cd05282">
    <property type="entry name" value="ETR_like"/>
    <property type="match status" value="1"/>
</dbReference>
<dbReference type="SUPFAM" id="SSF50129">
    <property type="entry name" value="GroES-like"/>
    <property type="match status" value="1"/>
</dbReference>
<sequence length="325" mass="33236">MLAAVADAPGRLAEAVAVREVEAPPAPGAGEVVVRMVASTVNPSDAVTVSGAYGSRTTFPLVPGFEGVGVIEAAGPGVPPGAVGLRVLPLGSAGAWQQYKRLAYAWCVPVPDDLPDEVACFAYVNPLTAVTMAERFCGPGVRRVVVTAAASAIGGQLAELLAGRGIAPVGIVRGTPGRTVAEPSRWRAVITSDDPGWRERLRAETGPGGADVVLDCVGGDVGGAVHALTARSGVFAHYGLLSGTPLPAECFTGRGARVELFRLRDVVRPTGGRHLPALFAPVFEHLRHGRLGTVVARRVGLSKLAAHLGSPAAAEPGKTLIALQG</sequence>
<keyword evidence="1" id="KW-0521">NADP</keyword>
<dbReference type="PANTHER" id="PTHR48106">
    <property type="entry name" value="QUINONE OXIDOREDUCTASE PIG3-RELATED"/>
    <property type="match status" value="1"/>
</dbReference>
<dbReference type="InterPro" id="IPR011032">
    <property type="entry name" value="GroES-like_sf"/>
</dbReference>
<gene>
    <name evidence="4" type="ORF">ACFPC0_38505</name>
</gene>
<dbReference type="RefSeq" id="WP_381744864.1">
    <property type="nucleotide sequence ID" value="NZ_JBHSDP010000031.1"/>
</dbReference>
<evidence type="ECO:0000313" key="5">
    <source>
        <dbReference type="Proteomes" id="UP001595824"/>
    </source>
</evidence>
<dbReference type="InterPro" id="IPR020843">
    <property type="entry name" value="ER"/>
</dbReference>
<evidence type="ECO:0000256" key="1">
    <source>
        <dbReference type="ARBA" id="ARBA00022857"/>
    </source>
</evidence>
<evidence type="ECO:0000313" key="4">
    <source>
        <dbReference type="EMBL" id="MFC4333560.1"/>
    </source>
</evidence>
<dbReference type="PANTHER" id="PTHR48106:SF18">
    <property type="entry name" value="QUINONE OXIDOREDUCTASE PIG3"/>
    <property type="match status" value="1"/>
</dbReference>
<dbReference type="Gene3D" id="3.40.50.720">
    <property type="entry name" value="NAD(P)-binding Rossmann-like Domain"/>
    <property type="match status" value="1"/>
</dbReference>
<proteinExistence type="predicted"/>
<organism evidence="4 5">
    <name type="scientific">Streptomyces andamanensis</name>
    <dbReference type="NCBI Taxonomy" id="1565035"/>
    <lineage>
        <taxon>Bacteria</taxon>
        <taxon>Bacillati</taxon>
        <taxon>Actinomycetota</taxon>
        <taxon>Actinomycetes</taxon>
        <taxon>Kitasatosporales</taxon>
        <taxon>Streptomycetaceae</taxon>
        <taxon>Streptomyces</taxon>
    </lineage>
</organism>
<protein>
    <submittedName>
        <fullName evidence="4">Zinc-dependent alcohol dehydrogenase family protein</fullName>
    </submittedName>
</protein>
<reference evidence="5" key="1">
    <citation type="journal article" date="2019" name="Int. J. Syst. Evol. Microbiol.">
        <title>The Global Catalogue of Microorganisms (GCM) 10K type strain sequencing project: providing services to taxonomists for standard genome sequencing and annotation.</title>
        <authorList>
            <consortium name="The Broad Institute Genomics Platform"/>
            <consortium name="The Broad Institute Genome Sequencing Center for Infectious Disease"/>
            <person name="Wu L."/>
            <person name="Ma J."/>
        </authorList>
    </citation>
    <scope>NUCLEOTIDE SEQUENCE [LARGE SCALE GENOMIC DNA]</scope>
    <source>
        <strain evidence="5">PCU 347</strain>
    </source>
</reference>
<feature type="domain" description="Enoyl reductase (ER)" evidence="3">
    <location>
        <begin position="10"/>
        <end position="296"/>
    </location>
</feature>
<keyword evidence="2" id="KW-0560">Oxidoreductase</keyword>
<dbReference type="InterPro" id="IPR036291">
    <property type="entry name" value="NAD(P)-bd_dom_sf"/>
</dbReference>
<dbReference type="Gene3D" id="3.90.180.10">
    <property type="entry name" value="Medium-chain alcohol dehydrogenases, catalytic domain"/>
    <property type="match status" value="1"/>
</dbReference>
<accession>A0ABV8TSR1</accession>
<evidence type="ECO:0000256" key="2">
    <source>
        <dbReference type="ARBA" id="ARBA00023002"/>
    </source>
</evidence>